<dbReference type="Proteomes" id="UP000232615">
    <property type="component" value="Segment"/>
</dbReference>
<proteinExistence type="predicted"/>
<evidence type="ECO:0008006" key="3">
    <source>
        <dbReference type="Google" id="ProtNLM"/>
    </source>
</evidence>
<organism evidence="1 2">
    <name type="scientific">Tunisvirus fontaine2</name>
    <dbReference type="NCBI Taxonomy" id="1421067"/>
    <lineage>
        <taxon>Viruses</taxon>
        <taxon>Varidnaviria</taxon>
        <taxon>Bamfordvirae</taxon>
        <taxon>Nucleocytoviricota</taxon>
        <taxon>Megaviricetes</taxon>
        <taxon>Pimascovirales</taxon>
        <taxon>Pimascovirales incertae sedis</taxon>
        <taxon>Marseilleviridae</taxon>
        <taxon>Losannavirus</taxon>
        <taxon>Losannavirus tunisense</taxon>
    </lineage>
</organism>
<reference evidence="1 2" key="1">
    <citation type="journal article" date="2014" name="Arch. Virol.">
        <title>Complete genome sequence of Tunisvirus, a new member of the proposed family Marseilleviridae.</title>
        <authorList>
            <person name="Aherfi S."/>
            <person name="Boughalmi M."/>
            <person name="Pagnier I."/>
            <person name="Fournous G."/>
            <person name="La Scola B."/>
            <person name="Raoult D."/>
            <person name="Colson P."/>
        </authorList>
    </citation>
    <scope>NUCLEOTIDE SEQUENCE [LARGE SCALE GENOMIC DNA]</scope>
    <source>
        <strain evidence="1 2">U484</strain>
    </source>
</reference>
<dbReference type="SUPFAM" id="SSF82185">
    <property type="entry name" value="Histone H3 K4-specific methyltransferase SET7/9 N-terminal domain"/>
    <property type="match status" value="1"/>
</dbReference>
<keyword evidence="2" id="KW-1185">Reference proteome</keyword>
<evidence type="ECO:0000313" key="2">
    <source>
        <dbReference type="Proteomes" id="UP000232615"/>
    </source>
</evidence>
<sequence>MERFLSSKEVISFCVSGSFYDEEKLVVQYQVGCSSSLFWNGENIVDCQELPNRKRNGKLVMKGPGKNGVVCNFRNGVLHGEYRSTITTFKHDFFECNFEHGKLHGRVTKQTWETGGYITTEIFSQGKMMEKKSYNILGDSFFWSEKRYVRTKEGKTLRIKRCETENTIVITEELCSPGGRKYIARYPFFELRKEVYGKKGFIRRRDFSE</sequence>
<evidence type="ECO:0000313" key="1">
    <source>
        <dbReference type="EMBL" id="AHC54733.1"/>
    </source>
</evidence>
<name>V9SCZ8_9VIRU</name>
<accession>V9SCZ8</accession>
<protein>
    <recommendedName>
        <fullName evidence="3">MORN repeat-containing protein</fullName>
    </recommendedName>
</protein>
<dbReference type="EMBL" id="KF483846">
    <property type="protein sequence ID" value="AHC54733.1"/>
    <property type="molecule type" value="Genomic_DNA"/>
</dbReference>
<gene>
    <name evidence="1" type="ORF">TNS_ORF15</name>
</gene>